<evidence type="ECO:0000313" key="1">
    <source>
        <dbReference type="EMBL" id="RMC10198.1"/>
    </source>
</evidence>
<keyword evidence="2" id="KW-1185">Reference proteome</keyword>
<evidence type="ECO:0000313" key="2">
    <source>
        <dbReference type="Proteomes" id="UP000269221"/>
    </source>
</evidence>
<reference evidence="1 2" key="1">
    <citation type="submission" date="2018-07" db="EMBL/GenBank/DDBJ databases">
        <title>A high quality draft genome assembly of the barn swallow (H. rustica rustica).</title>
        <authorList>
            <person name="Formenti G."/>
            <person name="Chiara M."/>
            <person name="Poveda L."/>
            <person name="Francoijs K.-J."/>
            <person name="Bonisoli-Alquati A."/>
            <person name="Canova L."/>
            <person name="Gianfranceschi L."/>
            <person name="Horner D.S."/>
            <person name="Saino N."/>
        </authorList>
    </citation>
    <scope>NUCLEOTIDE SEQUENCE [LARGE SCALE GENOMIC DNA]</scope>
    <source>
        <strain evidence="1">Chelidonia</strain>
        <tissue evidence="1">Blood</tissue>
    </source>
</reference>
<dbReference type="EMBL" id="QRBI01000112">
    <property type="protein sequence ID" value="RMC10198.1"/>
    <property type="molecule type" value="Genomic_DNA"/>
</dbReference>
<accession>A0A3M0KAP8</accession>
<sequence>MTKPQEPVAELIRKARTRIRELSGCDFECIHIPIEQHALPVLSAGANPGGLNSCEEWQVDMTHIMSFGRKRASLLLRESTAPPSFVFAKFCKFAQYPFLSCIHVIYEAVEEHKAKDAALQNPISGKIRQINSDHLFKCSKENASVIPSAQQKSLGSKYSQKKGSKKHLWVKNF</sequence>
<proteinExistence type="predicted"/>
<organism evidence="1 2">
    <name type="scientific">Hirundo rustica rustica</name>
    <dbReference type="NCBI Taxonomy" id="333673"/>
    <lineage>
        <taxon>Eukaryota</taxon>
        <taxon>Metazoa</taxon>
        <taxon>Chordata</taxon>
        <taxon>Craniata</taxon>
        <taxon>Vertebrata</taxon>
        <taxon>Euteleostomi</taxon>
        <taxon>Archelosauria</taxon>
        <taxon>Archosauria</taxon>
        <taxon>Dinosauria</taxon>
        <taxon>Saurischia</taxon>
        <taxon>Theropoda</taxon>
        <taxon>Coelurosauria</taxon>
        <taxon>Aves</taxon>
        <taxon>Neognathae</taxon>
        <taxon>Neoaves</taxon>
        <taxon>Telluraves</taxon>
        <taxon>Australaves</taxon>
        <taxon>Passeriformes</taxon>
        <taxon>Sylvioidea</taxon>
        <taxon>Hirundinidae</taxon>
        <taxon>Hirundo</taxon>
    </lineage>
</organism>
<comment type="caution">
    <text evidence="1">The sequence shown here is derived from an EMBL/GenBank/DDBJ whole genome shotgun (WGS) entry which is preliminary data.</text>
</comment>
<protein>
    <submittedName>
        <fullName evidence="1">Uncharacterized protein</fullName>
    </submittedName>
</protein>
<name>A0A3M0KAP8_HIRRU</name>
<dbReference type="Proteomes" id="UP000269221">
    <property type="component" value="Unassembled WGS sequence"/>
</dbReference>
<dbReference type="AlphaFoldDB" id="A0A3M0KAP8"/>
<gene>
    <name evidence="1" type="ORF">DUI87_12999</name>
</gene>